<dbReference type="Proteomes" id="UP000183982">
    <property type="component" value="Unassembled WGS sequence"/>
</dbReference>
<keyword evidence="3 6" id="KW-0812">Transmembrane</keyword>
<proteinExistence type="predicted"/>
<reference evidence="8" key="1">
    <citation type="submission" date="2016-11" db="EMBL/GenBank/DDBJ databases">
        <authorList>
            <person name="Varghese N."/>
            <person name="Submissions S."/>
        </authorList>
    </citation>
    <scope>NUCLEOTIDE SEQUENCE [LARGE SCALE GENOMIC DNA]</scope>
    <source>
        <strain evidence="8">DSM 100564</strain>
    </source>
</reference>
<dbReference type="GO" id="GO:0015171">
    <property type="term" value="F:amino acid transmembrane transporter activity"/>
    <property type="evidence" value="ECO:0007669"/>
    <property type="project" value="TreeGrafter"/>
</dbReference>
<dbReference type="GO" id="GO:0005886">
    <property type="term" value="C:plasma membrane"/>
    <property type="evidence" value="ECO:0007669"/>
    <property type="project" value="UniProtKB-SubCell"/>
</dbReference>
<accession>A0A1M6EUC3</accession>
<dbReference type="STRING" id="1470563.SAMN05444000_103298"/>
<dbReference type="PANTHER" id="PTHR30086">
    <property type="entry name" value="ARGININE EXPORTER PROTEIN ARGO"/>
    <property type="match status" value="1"/>
</dbReference>
<feature type="transmembrane region" description="Helical" evidence="6">
    <location>
        <begin position="46"/>
        <end position="66"/>
    </location>
</feature>
<protein>
    <submittedName>
        <fullName evidence="7">Threonine/homoserine/homoserine lactone efflux protein</fullName>
    </submittedName>
</protein>
<name>A0A1M6EUC3_9RHOB</name>
<dbReference type="InterPro" id="IPR001123">
    <property type="entry name" value="LeuE-type"/>
</dbReference>
<dbReference type="EMBL" id="FQZQ01000003">
    <property type="protein sequence ID" value="SHI88970.1"/>
    <property type="molecule type" value="Genomic_DNA"/>
</dbReference>
<evidence type="ECO:0000313" key="7">
    <source>
        <dbReference type="EMBL" id="SHI88970.1"/>
    </source>
</evidence>
<evidence type="ECO:0000256" key="2">
    <source>
        <dbReference type="ARBA" id="ARBA00022475"/>
    </source>
</evidence>
<evidence type="ECO:0000256" key="6">
    <source>
        <dbReference type="SAM" id="Phobius"/>
    </source>
</evidence>
<comment type="subcellular location">
    <subcellularLocation>
        <location evidence="1">Cell membrane</location>
        <topology evidence="1">Multi-pass membrane protein</topology>
    </subcellularLocation>
</comment>
<sequence>MSVRVAASDGFRAAAGLALGFGLGAAFWAAAAITGLALVFQLLPSLLLVLKIAGTGFLFWIALRMWRQASQPIVTTDDSRESMGFVASLRLGVFTAASNAKTAVFFGAIFAGLIPQDTSALWMCAIVSAVFVNETVWYVFVARAFSLPGARAGYIRLKSTIDRAFGGLIALFELKIALS</sequence>
<evidence type="ECO:0000313" key="8">
    <source>
        <dbReference type="Proteomes" id="UP000183982"/>
    </source>
</evidence>
<evidence type="ECO:0000256" key="3">
    <source>
        <dbReference type="ARBA" id="ARBA00022692"/>
    </source>
</evidence>
<dbReference type="PANTHER" id="PTHR30086:SF21">
    <property type="entry name" value="TRANSPORT PROTEIN"/>
    <property type="match status" value="1"/>
</dbReference>
<feature type="transmembrane region" description="Helical" evidence="6">
    <location>
        <begin position="12"/>
        <end position="40"/>
    </location>
</feature>
<keyword evidence="2" id="KW-1003">Cell membrane</keyword>
<feature type="transmembrane region" description="Helical" evidence="6">
    <location>
        <begin position="87"/>
        <end position="114"/>
    </location>
</feature>
<keyword evidence="4 6" id="KW-1133">Transmembrane helix</keyword>
<feature type="transmembrane region" description="Helical" evidence="6">
    <location>
        <begin position="120"/>
        <end position="141"/>
    </location>
</feature>
<evidence type="ECO:0000256" key="4">
    <source>
        <dbReference type="ARBA" id="ARBA00022989"/>
    </source>
</evidence>
<keyword evidence="8" id="KW-1185">Reference proteome</keyword>
<evidence type="ECO:0000256" key="1">
    <source>
        <dbReference type="ARBA" id="ARBA00004651"/>
    </source>
</evidence>
<keyword evidence="5 6" id="KW-0472">Membrane</keyword>
<evidence type="ECO:0000256" key="5">
    <source>
        <dbReference type="ARBA" id="ARBA00023136"/>
    </source>
</evidence>
<gene>
    <name evidence="7" type="ORF">SAMN05444000_103298</name>
</gene>
<dbReference type="Pfam" id="PF01810">
    <property type="entry name" value="LysE"/>
    <property type="match status" value="1"/>
</dbReference>
<organism evidence="7 8">
    <name type="scientific">Shimia gijangensis</name>
    <dbReference type="NCBI Taxonomy" id="1470563"/>
    <lineage>
        <taxon>Bacteria</taxon>
        <taxon>Pseudomonadati</taxon>
        <taxon>Pseudomonadota</taxon>
        <taxon>Alphaproteobacteria</taxon>
        <taxon>Rhodobacterales</taxon>
        <taxon>Roseobacteraceae</taxon>
    </lineage>
</organism>
<dbReference type="AlphaFoldDB" id="A0A1M6EUC3"/>